<sequence>MSASVAHRATFNASAMMPTDGRRVAWRGLDTSLTRHIDELTCLAGECSIRSETRQHQAHPKSVPGPG</sequence>
<dbReference type="EMBL" id="JBHUKQ010000013">
    <property type="protein sequence ID" value="MFD2483192.1"/>
    <property type="molecule type" value="Genomic_DNA"/>
</dbReference>
<evidence type="ECO:0000313" key="1">
    <source>
        <dbReference type="EMBL" id="MFD2483192.1"/>
    </source>
</evidence>
<organism evidence="1 2">
    <name type="scientific">Amycolatopsis albidoflavus</name>
    <dbReference type="NCBI Taxonomy" id="102226"/>
    <lineage>
        <taxon>Bacteria</taxon>
        <taxon>Bacillati</taxon>
        <taxon>Actinomycetota</taxon>
        <taxon>Actinomycetes</taxon>
        <taxon>Pseudonocardiales</taxon>
        <taxon>Pseudonocardiaceae</taxon>
        <taxon>Amycolatopsis</taxon>
    </lineage>
</organism>
<protein>
    <submittedName>
        <fullName evidence="1">Uncharacterized protein</fullName>
    </submittedName>
</protein>
<name>A0ABW5I1Y1_9PSEU</name>
<evidence type="ECO:0000313" key="2">
    <source>
        <dbReference type="Proteomes" id="UP001597542"/>
    </source>
</evidence>
<gene>
    <name evidence="1" type="ORF">ACFSUT_23115</name>
</gene>
<dbReference type="RefSeq" id="WP_344271078.1">
    <property type="nucleotide sequence ID" value="NZ_BAAAHV010000009.1"/>
</dbReference>
<comment type="caution">
    <text evidence="1">The sequence shown here is derived from an EMBL/GenBank/DDBJ whole genome shotgun (WGS) entry which is preliminary data.</text>
</comment>
<accession>A0ABW5I1Y1</accession>
<proteinExistence type="predicted"/>
<dbReference type="Proteomes" id="UP001597542">
    <property type="component" value="Unassembled WGS sequence"/>
</dbReference>
<keyword evidence="2" id="KW-1185">Reference proteome</keyword>
<reference evidence="2" key="1">
    <citation type="journal article" date="2019" name="Int. J. Syst. Evol. Microbiol.">
        <title>The Global Catalogue of Microorganisms (GCM) 10K type strain sequencing project: providing services to taxonomists for standard genome sequencing and annotation.</title>
        <authorList>
            <consortium name="The Broad Institute Genomics Platform"/>
            <consortium name="The Broad Institute Genome Sequencing Center for Infectious Disease"/>
            <person name="Wu L."/>
            <person name="Ma J."/>
        </authorList>
    </citation>
    <scope>NUCLEOTIDE SEQUENCE [LARGE SCALE GENOMIC DNA]</scope>
    <source>
        <strain evidence="2">CGMCC 4.7638</strain>
    </source>
</reference>